<gene>
    <name evidence="1" type="ORF">L3Q82_013285</name>
</gene>
<name>A0ACB8VZR0_9TELE</name>
<evidence type="ECO:0000313" key="2">
    <source>
        <dbReference type="Proteomes" id="UP000831701"/>
    </source>
</evidence>
<feature type="non-terminal residue" evidence="1">
    <location>
        <position position="1"/>
    </location>
</feature>
<protein>
    <submittedName>
        <fullName evidence="1">Uncharacterized protein</fullName>
    </submittedName>
</protein>
<organism evidence="1 2">
    <name type="scientific">Scortum barcoo</name>
    <name type="common">barcoo grunter</name>
    <dbReference type="NCBI Taxonomy" id="214431"/>
    <lineage>
        <taxon>Eukaryota</taxon>
        <taxon>Metazoa</taxon>
        <taxon>Chordata</taxon>
        <taxon>Craniata</taxon>
        <taxon>Vertebrata</taxon>
        <taxon>Euteleostomi</taxon>
        <taxon>Actinopterygii</taxon>
        <taxon>Neopterygii</taxon>
        <taxon>Teleostei</taxon>
        <taxon>Neoteleostei</taxon>
        <taxon>Acanthomorphata</taxon>
        <taxon>Eupercaria</taxon>
        <taxon>Centrarchiformes</taxon>
        <taxon>Terapontoidei</taxon>
        <taxon>Terapontidae</taxon>
        <taxon>Scortum</taxon>
    </lineage>
</organism>
<dbReference type="Proteomes" id="UP000831701">
    <property type="component" value="Chromosome 16"/>
</dbReference>
<comment type="caution">
    <text evidence="1">The sequence shown here is derived from an EMBL/GenBank/DDBJ whole genome shotgun (WGS) entry which is preliminary data.</text>
</comment>
<sequence length="1795" mass="195020">QKIETERRSKMSRTDEVNKMTENVYKGILDQFNPSLKNFVTMGKHYEKALTGVTVAAKGYFDALVKLGELASDSQGSKELGDTLFQMAEVHRQIQVQLEDVLKLFHSELLAQLEQKLELDIKYLTATLKKYQSERRSKSESIERCQSQLKKLRRKSQGSRHPNKYGDREMQFVELMSRRQGELDALVATGYKSALTEERRRYCFLVDRQCCVTKLLINYHSKVRELLSQKLSSWQQSCSQPTKLPERALNLLRHTAPQGSGAAGIAEVLRHTKLGSAQPEQRLSVQEVPPLLNGDSSRSQQQRSLPSSSRSDTCPQGSPQTFRSLSSGGAAGGSSRGASPQHTSTPLSTSASPLPDSSASNSASPAASTPTTSGSLTQQSSLLLATNTSNLSPCLIPSTVMSVSQISPASSSLQGMTLPIPHSAPHSPPLPHSAPLSRAMTPVQLLHQQVGPGGSNTSSPSHNPWLLKTTEMCATATLPLPRRPVSEIRLGGFQGSSLPRMLPLSGPTRVEAMFAHTPGAAEGGGGGGGACLLNFLPGDSITLLISEPRDGWHYGQNERTGRKGWFPFSYTQPHHTKMDHLESSLFLSKANSTSTGQLDKLVSPALTPESEEERSLPPQRVSTFRPRPYSMADSNKVRNMKPLGGGQGLEIGFSTTFPEQARSIHLPMSDSEELSPTIARLPSLSKSFIPTQQHRSCSVWFMMEDFSGLALPPLFGGHILEAELEPGGVELGPGEVELGPGGNELLESTTQEDEVRRALDKRKYLALSRRCKEIEQVNQKILGRLHQVQRITRRLKKERRFLMKTLDAHGDDYRNAQLTILLEDESGAHLDPAAGVEDDRLNGMSGSTSSVALHHAAGPKKRRHRIPRQEKDKDQQVGEERNVDSVVVRAMADKRKLQGEIDRCLKKVAEGVEQFEDIWQKLHNAANANQKEKYEADLKKEIKKLQRLRDQIKTWVASNEIKDKRQLVENRKLIETQMERFKVVERETKTKAYSKEGLGLAQKVDPAQREKEETGQWLTNTIDTLNMQVDQFESEVESLSVQTRKKKGDKDKQDRIEELKRLIERHRFHIRMLETILRMLDNDSIPVDSIQKIKDDVEYYIDSSQDPDFEENEFLYDDLDLEDIPAALVATSPSGQGNMEDEMYLHSSSTPTSTTSSSPIPPSPATCTAENSEDDKKRGRSTDSEVSQSPVKNGTPSLLSSFSSSTTSGSSSSSSLVSMASVVGGVSAVPTSSSLIGSFSSAVQQHQHQPAQQQQQQPQQPNQPQQQQQQQPPQTKPSAPSNNTPSPPSNPLLPASTAPTLPTPSTPISSAPNSQSQPTSGPTPATSLGLGLGLGLSKVGMTGTSSANQMPGLGLGGHPSPLNTMAGLISGSTPAPYAQAAASGGLGLSSTTQSSISVESSTSIPTSGSSGVTTNGAGTGLGLLGSSPAHSSLSGSILGLVPGQNVAPGASHVPPSSVSTTPGVVGMMGGNGGNVGVVGVGVNAAPARPPSGLKQNGSTSYSAVVAESSTESALSTPSQSQSSQPSSLSSSTSQPMDNGPSLISSITLPPSSPSPSFSDSTPGGGSLLNGPHSYTQASEGLKPSLSLLVLAHMLRHHRPDDAAGRTVRHWDIFSGSSAAPGTPAAPQPSVSEVSIPPSLGVCPLGPTPLPKDQLYQQAMQESAWTHMPHPSDSERIRQYLMRNPCPTLPFHHQIPPHHSDSIEFYQRLSTETLFFIFYYLEGTKAQYLSAKALKKQSWRFHTKYMMWFQRHEEPKTITDEFEQGTYIYFDYEKWGQRKKEGFTFEYRYLEDRDLQ</sequence>
<dbReference type="EMBL" id="CM041546">
    <property type="protein sequence ID" value="KAI3361082.1"/>
    <property type="molecule type" value="Genomic_DNA"/>
</dbReference>
<accession>A0ACB8VZR0</accession>
<proteinExistence type="predicted"/>
<keyword evidence="2" id="KW-1185">Reference proteome</keyword>
<reference evidence="1" key="1">
    <citation type="submission" date="2022-04" db="EMBL/GenBank/DDBJ databases">
        <title>Jade perch genome.</title>
        <authorList>
            <person name="Chao B."/>
        </authorList>
    </citation>
    <scope>NUCLEOTIDE SEQUENCE</scope>
    <source>
        <strain evidence="1">CB-2022</strain>
    </source>
</reference>
<evidence type="ECO:0000313" key="1">
    <source>
        <dbReference type="EMBL" id="KAI3361082.1"/>
    </source>
</evidence>